<proteinExistence type="predicted"/>
<dbReference type="Proteomes" id="UP001062846">
    <property type="component" value="Chromosome 9"/>
</dbReference>
<sequence>MKAATTATMTMTMSIRTIKRTTMKKAKDSVSFDVFLFFISVSCLLFYHYDGFGRFFISVACWLLWYSDGLAGFDFESERKWKLARWSQQGHVGPGHKGRKESEDETKRKQLLRTWAFNCWDFTRQPIDEIYAYFGTKVKADVLLAAIGFSIQMALEWGDGYYNGDIKTRKTIQAVEFNADQLGLLQRSEQLRELYESLAAGESSPQARRPSAALSPKLMQPSFQKCSTSFNSTGRTDMPCTLRCT</sequence>
<organism evidence="1 2">
    <name type="scientific">Rhododendron molle</name>
    <name type="common">Chinese azalea</name>
    <name type="synonym">Azalea mollis</name>
    <dbReference type="NCBI Taxonomy" id="49168"/>
    <lineage>
        <taxon>Eukaryota</taxon>
        <taxon>Viridiplantae</taxon>
        <taxon>Streptophyta</taxon>
        <taxon>Embryophyta</taxon>
        <taxon>Tracheophyta</taxon>
        <taxon>Spermatophyta</taxon>
        <taxon>Magnoliopsida</taxon>
        <taxon>eudicotyledons</taxon>
        <taxon>Gunneridae</taxon>
        <taxon>Pentapetalae</taxon>
        <taxon>asterids</taxon>
        <taxon>Ericales</taxon>
        <taxon>Ericaceae</taxon>
        <taxon>Ericoideae</taxon>
        <taxon>Rhodoreae</taxon>
        <taxon>Rhododendron</taxon>
    </lineage>
</organism>
<keyword evidence="2" id="KW-1185">Reference proteome</keyword>
<evidence type="ECO:0000313" key="2">
    <source>
        <dbReference type="Proteomes" id="UP001062846"/>
    </source>
</evidence>
<evidence type="ECO:0000313" key="1">
    <source>
        <dbReference type="EMBL" id="KAI8538795.1"/>
    </source>
</evidence>
<protein>
    <submittedName>
        <fullName evidence="1">Uncharacterized protein</fullName>
    </submittedName>
</protein>
<name>A0ACC0MCU5_RHOML</name>
<reference evidence="1" key="1">
    <citation type="submission" date="2022-02" db="EMBL/GenBank/DDBJ databases">
        <title>Plant Genome Project.</title>
        <authorList>
            <person name="Zhang R.-G."/>
        </authorList>
    </citation>
    <scope>NUCLEOTIDE SEQUENCE</scope>
    <source>
        <strain evidence="1">AT1</strain>
    </source>
</reference>
<gene>
    <name evidence="1" type="ORF">RHMOL_Rhmol09G0131400</name>
</gene>
<dbReference type="EMBL" id="CM046396">
    <property type="protein sequence ID" value="KAI8538795.1"/>
    <property type="molecule type" value="Genomic_DNA"/>
</dbReference>
<comment type="caution">
    <text evidence="1">The sequence shown here is derived from an EMBL/GenBank/DDBJ whole genome shotgun (WGS) entry which is preliminary data.</text>
</comment>
<accession>A0ACC0MCU5</accession>